<dbReference type="AlphaFoldDB" id="A0AAV3F5Z1"/>
<organism evidence="1 2">
    <name type="scientific">Myroides odoratimimus CIP 101113</name>
    <dbReference type="NCBI Taxonomy" id="883154"/>
    <lineage>
        <taxon>Bacteria</taxon>
        <taxon>Pseudomonadati</taxon>
        <taxon>Bacteroidota</taxon>
        <taxon>Flavobacteriia</taxon>
        <taxon>Flavobacteriales</taxon>
        <taxon>Flavobacteriaceae</taxon>
        <taxon>Myroides</taxon>
    </lineage>
</organism>
<gene>
    <name evidence="1" type="ORF">HMPREF9715_00906</name>
</gene>
<comment type="caution">
    <text evidence="1">The sequence shown here is derived from an EMBL/GenBank/DDBJ whole genome shotgun (WGS) entry which is preliminary data.</text>
</comment>
<dbReference type="Proteomes" id="UP000004834">
    <property type="component" value="Unassembled WGS sequence"/>
</dbReference>
<reference evidence="1 2" key="1">
    <citation type="submission" date="2011-11" db="EMBL/GenBank/DDBJ databases">
        <title>The Genome Sequence of Myroides odoratimimus CIP 101113.</title>
        <authorList>
            <person name="Earl A."/>
            <person name="Ward D."/>
            <person name="Feldgarden M."/>
            <person name="Gevers D."/>
            <person name="Huys G."/>
            <person name="Young S.K."/>
            <person name="Zeng Q."/>
            <person name="Gargeya S."/>
            <person name="Fitzgerald M."/>
            <person name="Haas B."/>
            <person name="Abouelleil A."/>
            <person name="Alvarado L."/>
            <person name="Arachchi H.M."/>
            <person name="Berlin A."/>
            <person name="Brown A."/>
            <person name="Chapman S.B."/>
            <person name="Chen Z."/>
            <person name="Dunbar C."/>
            <person name="Freedman E."/>
            <person name="Gearin G."/>
            <person name="Goldberg J."/>
            <person name="Griggs A."/>
            <person name="Gujja S."/>
            <person name="Heiman D."/>
            <person name="Howarth C."/>
            <person name="Larson L."/>
            <person name="Lui A."/>
            <person name="MacDonald P.J.P."/>
            <person name="Montmayeur A."/>
            <person name="Murphy C."/>
            <person name="Neiman D."/>
            <person name="Pearson M."/>
            <person name="Priest M."/>
            <person name="Roberts A."/>
            <person name="Saif S."/>
            <person name="Shea T."/>
            <person name="Shenoy N."/>
            <person name="Sisk P."/>
            <person name="Stolte C."/>
            <person name="Sykes S."/>
            <person name="Wortman J."/>
            <person name="Nusbaum C."/>
            <person name="Birren B."/>
        </authorList>
    </citation>
    <scope>NUCLEOTIDE SEQUENCE [LARGE SCALE GENOMIC DNA]</scope>
    <source>
        <strain evidence="1 2">CIP 101113</strain>
    </source>
</reference>
<evidence type="ECO:0008006" key="3">
    <source>
        <dbReference type="Google" id="ProtNLM"/>
    </source>
</evidence>
<protein>
    <recommendedName>
        <fullName evidence="3">ASCH domain-containing protein</fullName>
    </recommendedName>
</protein>
<accession>A0AAV3F5Z1</accession>
<dbReference type="EMBL" id="AGEE01000008">
    <property type="protein sequence ID" value="EHO13832.1"/>
    <property type="molecule type" value="Genomic_DNA"/>
</dbReference>
<evidence type="ECO:0000313" key="1">
    <source>
        <dbReference type="EMBL" id="EHO13832.1"/>
    </source>
</evidence>
<proteinExistence type="predicted"/>
<evidence type="ECO:0000313" key="2">
    <source>
        <dbReference type="Proteomes" id="UP000004834"/>
    </source>
</evidence>
<name>A0AAV3F5Z1_9FLAO</name>
<dbReference type="RefSeq" id="WP_006262960.1">
    <property type="nucleotide sequence ID" value="NZ_JH590837.1"/>
</dbReference>
<sequence length="220" mass="25975">MKKYQPILFNQNMLKAIVDGKKTQTRRPLKFKQYVQLCKIHGEDLEKQLEGEVLTTTIDTTNINEDYTFNGAFSKGDILYIRETFREWPKGVYQYKLSTPAGAELEKWKPSIHMPKEAARYFLKVTNVKIERLGDISEVDALKEGMSIYGPFLNMMTSEQREEFKKNTPPPIYYTAKDAFLTETYDIFKKSKNFNKSDLSRKYMYVWVYEFELVDKPQDF</sequence>